<keyword evidence="2" id="KW-0269">Exonuclease</keyword>
<dbReference type="RefSeq" id="WP_380075595.1">
    <property type="nucleotide sequence ID" value="NZ_JBHRZF010000011.1"/>
</dbReference>
<organism evidence="2 3">
    <name type="scientific">Deinococcus antarcticus</name>
    <dbReference type="NCBI Taxonomy" id="1298767"/>
    <lineage>
        <taxon>Bacteria</taxon>
        <taxon>Thermotogati</taxon>
        <taxon>Deinococcota</taxon>
        <taxon>Deinococci</taxon>
        <taxon>Deinococcales</taxon>
        <taxon>Deinococcaceae</taxon>
        <taxon>Deinococcus</taxon>
    </lineage>
</organism>
<evidence type="ECO:0000313" key="2">
    <source>
        <dbReference type="EMBL" id="MFC3859429.1"/>
    </source>
</evidence>
<comment type="caution">
    <text evidence="2">The sequence shown here is derived from an EMBL/GenBank/DDBJ whole genome shotgun (WGS) entry which is preliminary data.</text>
</comment>
<dbReference type="InterPro" id="IPR012337">
    <property type="entry name" value="RNaseH-like_sf"/>
</dbReference>
<keyword evidence="2" id="KW-0540">Nuclease</keyword>
<dbReference type="Pfam" id="PF00929">
    <property type="entry name" value="RNase_T"/>
    <property type="match status" value="1"/>
</dbReference>
<dbReference type="PANTHER" id="PTHR30231:SF41">
    <property type="entry name" value="DNA POLYMERASE III SUBUNIT EPSILON"/>
    <property type="match status" value="1"/>
</dbReference>
<dbReference type="PANTHER" id="PTHR30231">
    <property type="entry name" value="DNA POLYMERASE III SUBUNIT EPSILON"/>
    <property type="match status" value="1"/>
</dbReference>
<dbReference type="InterPro" id="IPR013520">
    <property type="entry name" value="Ribonucl_H"/>
</dbReference>
<name>A0ABV8A1V5_9DEIO</name>
<reference evidence="3" key="1">
    <citation type="journal article" date="2019" name="Int. J. Syst. Evol. Microbiol.">
        <title>The Global Catalogue of Microorganisms (GCM) 10K type strain sequencing project: providing services to taxonomists for standard genome sequencing and annotation.</title>
        <authorList>
            <consortium name="The Broad Institute Genomics Platform"/>
            <consortium name="The Broad Institute Genome Sequencing Center for Infectious Disease"/>
            <person name="Wu L."/>
            <person name="Ma J."/>
        </authorList>
    </citation>
    <scope>NUCLEOTIDE SEQUENCE [LARGE SCALE GENOMIC DNA]</scope>
    <source>
        <strain evidence="3">CCTCC AB 2013263</strain>
    </source>
</reference>
<accession>A0ABV8A1V5</accession>
<proteinExistence type="predicted"/>
<protein>
    <submittedName>
        <fullName evidence="2">Exonuclease domain-containing protein</fullName>
    </submittedName>
</protein>
<evidence type="ECO:0000259" key="1">
    <source>
        <dbReference type="SMART" id="SM00479"/>
    </source>
</evidence>
<sequence length="236" mass="26124">MQNDISTASDSIQADPSTQEQQAQAIIDRFLEWATDPRLAVLDTETTGLDAGDQVIEIGIVDAYGRTLMNQRIKPSVPIMPGAQDIHGISMADLEGCPTFDQVWPQLKEILWTYDVVIYNKEFDLARLCDSMDASMPGWFQGDGKASELLEAWWALCKRTGCAMQAYAPIHGQWHSYFGSYTWARLSDACADQSVDTSDLKPHHALSDAMATLRLIHAAAKLNPETLTCIGREDEG</sequence>
<dbReference type="SMART" id="SM00479">
    <property type="entry name" value="EXOIII"/>
    <property type="match status" value="1"/>
</dbReference>
<evidence type="ECO:0000313" key="3">
    <source>
        <dbReference type="Proteomes" id="UP001595748"/>
    </source>
</evidence>
<dbReference type="CDD" id="cd06127">
    <property type="entry name" value="DEDDh"/>
    <property type="match status" value="1"/>
</dbReference>
<dbReference type="GO" id="GO:0004527">
    <property type="term" value="F:exonuclease activity"/>
    <property type="evidence" value="ECO:0007669"/>
    <property type="project" value="UniProtKB-KW"/>
</dbReference>
<keyword evidence="3" id="KW-1185">Reference proteome</keyword>
<gene>
    <name evidence="2" type="ORF">ACFOPQ_01390</name>
</gene>
<dbReference type="InterPro" id="IPR036397">
    <property type="entry name" value="RNaseH_sf"/>
</dbReference>
<dbReference type="SUPFAM" id="SSF53098">
    <property type="entry name" value="Ribonuclease H-like"/>
    <property type="match status" value="1"/>
</dbReference>
<dbReference type="EMBL" id="JBHRZF010000011">
    <property type="protein sequence ID" value="MFC3859429.1"/>
    <property type="molecule type" value="Genomic_DNA"/>
</dbReference>
<dbReference type="Proteomes" id="UP001595748">
    <property type="component" value="Unassembled WGS sequence"/>
</dbReference>
<keyword evidence="2" id="KW-0378">Hydrolase</keyword>
<feature type="domain" description="Exonuclease" evidence="1">
    <location>
        <begin position="38"/>
        <end position="225"/>
    </location>
</feature>
<dbReference type="Gene3D" id="3.30.420.10">
    <property type="entry name" value="Ribonuclease H-like superfamily/Ribonuclease H"/>
    <property type="match status" value="1"/>
</dbReference>